<name>X1LY15_9ZZZZ</name>
<organism evidence="1">
    <name type="scientific">marine sediment metagenome</name>
    <dbReference type="NCBI Taxonomy" id="412755"/>
    <lineage>
        <taxon>unclassified sequences</taxon>
        <taxon>metagenomes</taxon>
        <taxon>ecological metagenomes</taxon>
    </lineage>
</organism>
<evidence type="ECO:0000313" key="1">
    <source>
        <dbReference type="EMBL" id="GAI23948.1"/>
    </source>
</evidence>
<comment type="caution">
    <text evidence="1">The sequence shown here is derived from an EMBL/GenBank/DDBJ whole genome shotgun (WGS) entry which is preliminary data.</text>
</comment>
<protein>
    <submittedName>
        <fullName evidence="1">Uncharacterized protein</fullName>
    </submittedName>
</protein>
<gene>
    <name evidence="1" type="ORF">S06H3_24403</name>
</gene>
<dbReference type="EMBL" id="BARV01013564">
    <property type="protein sequence ID" value="GAI23948.1"/>
    <property type="molecule type" value="Genomic_DNA"/>
</dbReference>
<accession>X1LY15</accession>
<sequence>MYTLQLAMEKKEYYAKFKHMHKGRYEISWEKFGSLCKELALKIHSDFHPEYMKSE</sequence>
<reference evidence="1" key="1">
    <citation type="journal article" date="2014" name="Front. Microbiol.">
        <title>High frequency of phylogenetically diverse reductive dehalogenase-homologous genes in deep subseafloor sedimentary metagenomes.</title>
        <authorList>
            <person name="Kawai M."/>
            <person name="Futagami T."/>
            <person name="Toyoda A."/>
            <person name="Takaki Y."/>
            <person name="Nishi S."/>
            <person name="Hori S."/>
            <person name="Arai W."/>
            <person name="Tsubouchi T."/>
            <person name="Morono Y."/>
            <person name="Uchiyama I."/>
            <person name="Ito T."/>
            <person name="Fujiyama A."/>
            <person name="Inagaki F."/>
            <person name="Takami H."/>
        </authorList>
    </citation>
    <scope>NUCLEOTIDE SEQUENCE</scope>
    <source>
        <strain evidence="1">Expedition CK06-06</strain>
    </source>
</reference>
<proteinExistence type="predicted"/>
<dbReference type="AlphaFoldDB" id="X1LY15"/>